<evidence type="ECO:0000313" key="3">
    <source>
        <dbReference type="Proteomes" id="UP000001628"/>
    </source>
</evidence>
<dbReference type="STRING" id="502780.C1G3J5"/>
<evidence type="ECO:0000313" key="2">
    <source>
        <dbReference type="EMBL" id="EEH45361.2"/>
    </source>
</evidence>
<accession>C1G3J5</accession>
<dbReference type="Pfam" id="PF09995">
    <property type="entry name" value="MPAB_Lcp_cat"/>
    <property type="match status" value="1"/>
</dbReference>
<dbReference type="InterPro" id="IPR018713">
    <property type="entry name" value="MPAB/Lcp_cat_dom"/>
</dbReference>
<sequence>MAVRFANAMGANYKETPSHPRVVASLQFPVFSVIIALRSVTPRSLEAGYTESETDDIPGCPEIITNPIVLVSPSSVNFKRTSMTCKYVVRRGEQSASGQLGDTSASSSSLHLSQAPSLLRIAYLVTGTRPGGPPLSTMKNVLSFNSGRDCEEINKRKLNTDLPLLKRVVQESASYTSGLTAVLLQIAHPGIAKGIRKHSNFRTRLLERTQNTAIYINVMAFGSETEKIALRNFVNLAHRKVNDNRTENTYDSMDPQLQLWVTATIYMTMLDKYESIFCRLSELERDQVYQEFSTFGTMLQVPLSLWPENRTAFQRYWDRQIADLRVPDDALHVAQDIIHPKYVNIPHILAMILFFRHPLEMAIATEELPERVREGYGLKSTWWSRIRYAALIAFYKLTYNLYPESVRTWQRDYYLWMMRQRFAKKGKSRNGRPISFEALETSWEGVCDNVN</sequence>
<dbReference type="HOGENOM" id="CLU_059206_3_1_1"/>
<evidence type="ECO:0000259" key="1">
    <source>
        <dbReference type="Pfam" id="PF09995"/>
    </source>
</evidence>
<dbReference type="RefSeq" id="XP_010756940.1">
    <property type="nucleotide sequence ID" value="XM_010758638.1"/>
</dbReference>
<dbReference type="eggNOG" id="ENOG502SKT5">
    <property type="taxonomic scope" value="Eukaryota"/>
</dbReference>
<dbReference type="VEuPathDB" id="FungiDB:PADG_01511"/>
<name>C1G3J5_PARBD</name>
<proteinExistence type="predicted"/>
<dbReference type="AlphaFoldDB" id="C1G3J5"/>
<dbReference type="PANTHER" id="PTHR36151">
    <property type="entry name" value="BLR2777 PROTEIN"/>
    <property type="match status" value="1"/>
</dbReference>
<dbReference type="KEGG" id="pbn:PADG_01511"/>
<dbReference type="GO" id="GO:0016491">
    <property type="term" value="F:oxidoreductase activity"/>
    <property type="evidence" value="ECO:0007669"/>
    <property type="project" value="InterPro"/>
</dbReference>
<dbReference type="InParanoid" id="C1G3J5"/>
<keyword evidence="3" id="KW-1185">Reference proteome</keyword>
<reference evidence="2 3" key="1">
    <citation type="journal article" date="2011" name="PLoS Genet.">
        <title>Comparative genomic analysis of human fungal pathogens causing paracoccidioidomycosis.</title>
        <authorList>
            <person name="Desjardins C.A."/>
            <person name="Champion M.D."/>
            <person name="Holder J.W."/>
            <person name="Muszewska A."/>
            <person name="Goldberg J."/>
            <person name="Bailao A.M."/>
            <person name="Brigido M.M."/>
            <person name="Ferreira M.E."/>
            <person name="Garcia A.M."/>
            <person name="Grynberg M."/>
            <person name="Gujja S."/>
            <person name="Heiman D.I."/>
            <person name="Henn M.R."/>
            <person name="Kodira C.D."/>
            <person name="Leon-Narvaez H."/>
            <person name="Longo L.V."/>
            <person name="Ma L.J."/>
            <person name="Malavazi I."/>
            <person name="Matsuo A.L."/>
            <person name="Morais F.V."/>
            <person name="Pereira M."/>
            <person name="Rodriguez-Brito S."/>
            <person name="Sakthikumar S."/>
            <person name="Salem-Izacc S.M."/>
            <person name="Sykes S.M."/>
            <person name="Teixeira M.M."/>
            <person name="Vallejo M.C."/>
            <person name="Walter M.E."/>
            <person name="Yandava C."/>
            <person name="Young S."/>
            <person name="Zeng Q."/>
            <person name="Zucker J."/>
            <person name="Felipe M.S."/>
            <person name="Goldman G.H."/>
            <person name="Haas B.J."/>
            <person name="McEwen J.G."/>
            <person name="Nino-Vega G."/>
            <person name="Puccia R."/>
            <person name="San-Blas G."/>
            <person name="Soares C.M."/>
            <person name="Birren B.W."/>
            <person name="Cuomo C.A."/>
        </authorList>
    </citation>
    <scope>NUCLEOTIDE SEQUENCE [LARGE SCALE GENOMIC DNA]</scope>
    <source>
        <strain evidence="2 3">Pb18</strain>
    </source>
</reference>
<dbReference type="OrthoDB" id="5131368at2759"/>
<dbReference type="EMBL" id="KN275958">
    <property type="protein sequence ID" value="EEH45361.2"/>
    <property type="molecule type" value="Genomic_DNA"/>
</dbReference>
<dbReference type="PANTHER" id="PTHR36151:SF3">
    <property type="entry name" value="ER-BOUND OXYGENASE MPAB_MPAB'_RUBBER OXYGENASE CATALYTIC DOMAIN-CONTAINING PROTEIN"/>
    <property type="match status" value="1"/>
</dbReference>
<organism evidence="2 3">
    <name type="scientific">Paracoccidioides brasiliensis (strain Pb18)</name>
    <dbReference type="NCBI Taxonomy" id="502780"/>
    <lineage>
        <taxon>Eukaryota</taxon>
        <taxon>Fungi</taxon>
        <taxon>Dikarya</taxon>
        <taxon>Ascomycota</taxon>
        <taxon>Pezizomycotina</taxon>
        <taxon>Eurotiomycetes</taxon>
        <taxon>Eurotiomycetidae</taxon>
        <taxon>Onygenales</taxon>
        <taxon>Ajellomycetaceae</taxon>
        <taxon>Paracoccidioides</taxon>
    </lineage>
</organism>
<feature type="domain" description="ER-bound oxygenase mpaB/mpaB'/Rubber oxygenase catalytic" evidence="1">
    <location>
        <begin position="168"/>
        <end position="395"/>
    </location>
</feature>
<dbReference type="Proteomes" id="UP000001628">
    <property type="component" value="Unassembled WGS sequence"/>
</dbReference>
<protein>
    <recommendedName>
        <fullName evidence="1">ER-bound oxygenase mpaB/mpaB'/Rubber oxygenase catalytic domain-containing protein</fullName>
    </recommendedName>
</protein>
<gene>
    <name evidence="2" type="ORF">PADG_01511</name>
</gene>
<dbReference type="GeneID" id="22581161"/>